<dbReference type="SUPFAM" id="SSF52540">
    <property type="entry name" value="P-loop containing nucleoside triphosphate hydrolases"/>
    <property type="match status" value="1"/>
</dbReference>
<comment type="caution">
    <text evidence="1">The sequence shown here is derived from an EMBL/GenBank/DDBJ whole genome shotgun (WGS) entry which is preliminary data.</text>
</comment>
<accession>A0ABT7Q821</accession>
<dbReference type="EMBL" id="JAOPLU010000001">
    <property type="protein sequence ID" value="MDM5130093.1"/>
    <property type="molecule type" value="Genomic_DNA"/>
</dbReference>
<dbReference type="RefSeq" id="WP_290040982.1">
    <property type="nucleotide sequence ID" value="NZ_JAOPLU010000001.1"/>
</dbReference>
<protein>
    <recommendedName>
        <fullName evidence="3">Rad50/SbcC-type AAA domain-containing protein</fullName>
    </recommendedName>
</protein>
<keyword evidence="2" id="KW-1185">Reference proteome</keyword>
<gene>
    <name evidence="1" type="ORF">OB962_03620</name>
</gene>
<dbReference type="InterPro" id="IPR027417">
    <property type="entry name" value="P-loop_NTPase"/>
</dbReference>
<name>A0ABT7Q821_9GAMM</name>
<proteinExistence type="predicted"/>
<evidence type="ECO:0000313" key="2">
    <source>
        <dbReference type="Proteomes" id="UP001168109"/>
    </source>
</evidence>
<sequence length="376" mass="43733">MEKCYIKRFTCLNYDIVFNNGINYIVGANGTGKTTLLLIMQHSLGILSLPVYITLEKTEIELIVNNITYQFTRMSDSKKINVASNNSNTTEFLVNSVEYNKFLIDLFHPKMELTDSSQIKTIIKDIFHSSDLKNEIPQSYLSYMMLGVNKIYEDDIKKKINILSEKVREKEKTVSTINKYKDDVLRNLSQENNSSIHELMNDIYEKYKEDQLSERNILVKSKHTFNSLKYENDVTLQKTLNHLHSLYVKYNIENGENDDHFDIADILFKKYESHSAGERTYRENIAKILIQSGYSYTSGAGVLFNDYNSQFLSSESKNKIRNLAEIAYKNEGLQYIELVHSTDNIDKNKVIYNLNDVYKKDKNKLFSILNRDVHNG</sequence>
<organism evidence="1 2">
    <name type="scientific">Aeromonas piscicola</name>
    <dbReference type="NCBI Taxonomy" id="600645"/>
    <lineage>
        <taxon>Bacteria</taxon>
        <taxon>Pseudomonadati</taxon>
        <taxon>Pseudomonadota</taxon>
        <taxon>Gammaproteobacteria</taxon>
        <taxon>Aeromonadales</taxon>
        <taxon>Aeromonadaceae</taxon>
        <taxon>Aeromonas</taxon>
    </lineage>
</organism>
<evidence type="ECO:0000313" key="1">
    <source>
        <dbReference type="EMBL" id="MDM5130093.1"/>
    </source>
</evidence>
<dbReference type="Proteomes" id="UP001168109">
    <property type="component" value="Unassembled WGS sequence"/>
</dbReference>
<reference evidence="1" key="1">
    <citation type="submission" date="2024-05" db="EMBL/GenBank/DDBJ databases">
        <title>WGS of Aeromonas isolates.</title>
        <authorList>
            <person name="Lee H."/>
        </authorList>
    </citation>
    <scope>NUCLEOTIDE SEQUENCE</scope>
    <source>
        <strain evidence="1">LP308</strain>
    </source>
</reference>
<dbReference type="Gene3D" id="3.40.50.300">
    <property type="entry name" value="P-loop containing nucleotide triphosphate hydrolases"/>
    <property type="match status" value="1"/>
</dbReference>
<evidence type="ECO:0008006" key="3">
    <source>
        <dbReference type="Google" id="ProtNLM"/>
    </source>
</evidence>